<sequence>MMLANMMGSPAKSETSNNALNSESALVVNYASLMGMGSAMTQSTTTKPIGQTDVSGNPSADNLQTANKPNETSMIQLDISSLLRLGACVNSLQPNVQVNGLQPNVQVNGLQPNATSTEGDEQTSAAATTNDTANILKQQIAALVSKSGQAQKEPSATPESSTSASTTTASPFCLFLPSLGKPSPL</sequence>
<reference evidence="2 3" key="1">
    <citation type="submission" date="2015-02" db="EMBL/GenBank/DDBJ databases">
        <title>Single-cell genomics of uncultivated deep-branching MTB reveals a conserved set of magnetosome genes.</title>
        <authorList>
            <person name="Kolinko S."/>
            <person name="Richter M."/>
            <person name="Glockner F.O."/>
            <person name="Brachmann A."/>
            <person name="Schuler D."/>
        </authorList>
    </citation>
    <scope>NUCLEOTIDE SEQUENCE [LARGE SCALE GENOMIC DNA]</scope>
    <source>
        <strain evidence="2">TM-1</strain>
    </source>
</reference>
<feature type="compositionally biased region" description="Low complexity" evidence="1">
    <location>
        <begin position="153"/>
        <end position="171"/>
    </location>
</feature>
<keyword evidence="3" id="KW-1185">Reference proteome</keyword>
<dbReference type="Proteomes" id="UP000033423">
    <property type="component" value="Unassembled WGS sequence"/>
</dbReference>
<dbReference type="AlphaFoldDB" id="A0A0F3GNB8"/>
<organism evidence="2 3">
    <name type="scientific">Candidatus Magnetobacterium bavaricum</name>
    <dbReference type="NCBI Taxonomy" id="29290"/>
    <lineage>
        <taxon>Bacteria</taxon>
        <taxon>Pseudomonadati</taxon>
        <taxon>Nitrospirota</taxon>
        <taxon>Thermodesulfovibrionia</taxon>
        <taxon>Thermodesulfovibrionales</taxon>
        <taxon>Candidatus Magnetobacteriaceae</taxon>
        <taxon>Candidatus Magnetobacterium</taxon>
    </lineage>
</organism>
<evidence type="ECO:0000313" key="3">
    <source>
        <dbReference type="Proteomes" id="UP000033423"/>
    </source>
</evidence>
<evidence type="ECO:0000256" key="1">
    <source>
        <dbReference type="SAM" id="MobiDB-lite"/>
    </source>
</evidence>
<feature type="region of interest" description="Disordered" evidence="1">
    <location>
        <begin position="41"/>
        <end position="69"/>
    </location>
</feature>
<feature type="non-terminal residue" evidence="2">
    <location>
        <position position="185"/>
    </location>
</feature>
<gene>
    <name evidence="2" type="ORF">MBAV_004337</name>
</gene>
<comment type="caution">
    <text evidence="2">The sequence shown here is derived from an EMBL/GenBank/DDBJ whole genome shotgun (WGS) entry which is preliminary data.</text>
</comment>
<dbReference type="EMBL" id="LACI01001878">
    <property type="protein sequence ID" value="KJU83469.1"/>
    <property type="molecule type" value="Genomic_DNA"/>
</dbReference>
<evidence type="ECO:0000313" key="2">
    <source>
        <dbReference type="EMBL" id="KJU83469.1"/>
    </source>
</evidence>
<accession>A0A0F3GNB8</accession>
<protein>
    <submittedName>
        <fullName evidence="2">Uncharacterized protein</fullName>
    </submittedName>
</protein>
<proteinExistence type="predicted"/>
<feature type="region of interest" description="Disordered" evidence="1">
    <location>
        <begin position="145"/>
        <end position="185"/>
    </location>
</feature>
<name>A0A0F3GNB8_9BACT</name>